<evidence type="ECO:0000313" key="2">
    <source>
        <dbReference type="Proteomes" id="UP000186919"/>
    </source>
</evidence>
<accession>A0A179VBU2</accession>
<name>A0A179VBU2_9MYCO</name>
<reference evidence="1 2" key="1">
    <citation type="submission" date="2016-01" db="EMBL/GenBank/DDBJ databases">
        <title>Mycobacterium immunogenum strain CD11_6 genome sequencing and assembly.</title>
        <authorList>
            <person name="Kaur G."/>
            <person name="Nair G.R."/>
            <person name="Mayilraj S."/>
        </authorList>
    </citation>
    <scope>NUCLEOTIDE SEQUENCE [LARGE SCALE GENOMIC DNA]</scope>
    <source>
        <strain evidence="1 2">CD11-6</strain>
    </source>
</reference>
<comment type="caution">
    <text evidence="1">The sequence shown here is derived from an EMBL/GenBank/DDBJ whole genome shotgun (WGS) entry which is preliminary data.</text>
</comment>
<proteinExistence type="predicted"/>
<dbReference type="AlphaFoldDB" id="A0A179VBU2"/>
<dbReference type="SUPFAM" id="SSF55729">
    <property type="entry name" value="Acyl-CoA N-acyltransferases (Nat)"/>
    <property type="match status" value="1"/>
</dbReference>
<evidence type="ECO:0008006" key="3">
    <source>
        <dbReference type="Google" id="ProtNLM"/>
    </source>
</evidence>
<sequence>MPMDSVVIARFLAADHALDRALQLPDPDPRKRAALADYRAAVADMARQRLGAGHHWGILSDSTELTCQEVAAALHDTNPALAQHLNQIAVQLPTARIAAHRGQPNADAAVTEQLASCLSHNMDDRTARRLVHHLPGAARPIPELRITEITPGGRNFARRFFGYCDLSLPLSEIDVSLTSSGALYLHYIGVRDDYVGRGAGTAALEHLTRTADHYQLAITGEIGGQSTRQDTPLGHHQVEANAERLARWYQRHGFTITPTTPGSMHLAKIDRPCHT</sequence>
<dbReference type="Proteomes" id="UP000186919">
    <property type="component" value="Unassembled WGS sequence"/>
</dbReference>
<evidence type="ECO:0000313" key="1">
    <source>
        <dbReference type="EMBL" id="OAT69350.1"/>
    </source>
</evidence>
<dbReference type="EMBL" id="LQYE01000007">
    <property type="protein sequence ID" value="OAT69350.1"/>
    <property type="molecule type" value="Genomic_DNA"/>
</dbReference>
<dbReference type="RefSeq" id="WP_064628869.1">
    <property type="nucleotide sequence ID" value="NZ_LQYE01000007.1"/>
</dbReference>
<organism evidence="1 2">
    <name type="scientific">Mycobacteroides immunogenum</name>
    <dbReference type="NCBI Taxonomy" id="83262"/>
    <lineage>
        <taxon>Bacteria</taxon>
        <taxon>Bacillati</taxon>
        <taxon>Actinomycetota</taxon>
        <taxon>Actinomycetes</taxon>
        <taxon>Mycobacteriales</taxon>
        <taxon>Mycobacteriaceae</taxon>
        <taxon>Mycobacteroides</taxon>
    </lineage>
</organism>
<protein>
    <recommendedName>
        <fullName evidence="3">N-acetyltransferase domain-containing protein</fullName>
    </recommendedName>
</protein>
<dbReference type="Gene3D" id="3.40.630.30">
    <property type="match status" value="1"/>
</dbReference>
<dbReference type="InterPro" id="IPR016181">
    <property type="entry name" value="Acyl_CoA_acyltransferase"/>
</dbReference>
<gene>
    <name evidence="1" type="ORF">AWB85_21550</name>
</gene>